<dbReference type="NCBIfam" id="TIGR02833">
    <property type="entry name" value="spore_III_AB"/>
    <property type="match status" value="1"/>
</dbReference>
<gene>
    <name evidence="2" type="ORF">SAMN02746091_01606</name>
</gene>
<evidence type="ECO:0000313" key="3">
    <source>
        <dbReference type="Proteomes" id="UP000184423"/>
    </source>
</evidence>
<protein>
    <submittedName>
        <fullName evidence="2">Stage III sporulation protein AB</fullName>
    </submittedName>
</protein>
<keyword evidence="1" id="KW-0472">Membrane</keyword>
<dbReference type="RefSeq" id="WP_073248927.1">
    <property type="nucleotide sequence ID" value="NZ_FQVG01000029.1"/>
</dbReference>
<feature type="transmembrane region" description="Helical" evidence="1">
    <location>
        <begin position="6"/>
        <end position="25"/>
    </location>
</feature>
<evidence type="ECO:0000313" key="2">
    <source>
        <dbReference type="EMBL" id="SHF02071.1"/>
    </source>
</evidence>
<name>A0A1M4Y8I8_9CLOT</name>
<keyword evidence="3" id="KW-1185">Reference proteome</keyword>
<dbReference type="InterPro" id="IPR014198">
    <property type="entry name" value="Spore_III_AB"/>
</dbReference>
<dbReference type="EMBL" id="FQVG01000029">
    <property type="protein sequence ID" value="SHF02071.1"/>
    <property type="molecule type" value="Genomic_DNA"/>
</dbReference>
<evidence type="ECO:0000256" key="1">
    <source>
        <dbReference type="SAM" id="Phobius"/>
    </source>
</evidence>
<proteinExistence type="predicted"/>
<dbReference type="AlphaFoldDB" id="A0A1M4Y8I8"/>
<reference evidence="3" key="1">
    <citation type="submission" date="2016-11" db="EMBL/GenBank/DDBJ databases">
        <authorList>
            <person name="Varghese N."/>
            <person name="Submissions S."/>
        </authorList>
    </citation>
    <scope>NUCLEOTIDE SEQUENCE [LARGE SCALE GENOMIC DNA]</scope>
    <source>
        <strain evidence="3">DSM 10124</strain>
    </source>
</reference>
<organism evidence="2 3">
    <name type="scientific">Caloramator proteoclasticus DSM 10124</name>
    <dbReference type="NCBI Taxonomy" id="1121262"/>
    <lineage>
        <taxon>Bacteria</taxon>
        <taxon>Bacillati</taxon>
        <taxon>Bacillota</taxon>
        <taxon>Clostridia</taxon>
        <taxon>Eubacteriales</taxon>
        <taxon>Clostridiaceae</taxon>
        <taxon>Caloramator</taxon>
    </lineage>
</organism>
<accession>A0A1M4Y8I8</accession>
<feature type="transmembrane region" description="Helical" evidence="1">
    <location>
        <begin position="155"/>
        <end position="171"/>
    </location>
</feature>
<keyword evidence="1" id="KW-0812">Transmembrane</keyword>
<dbReference type="Pfam" id="PF09548">
    <property type="entry name" value="Spore_III_AB"/>
    <property type="match status" value="1"/>
</dbReference>
<dbReference type="PIRSF" id="PIRSF021435">
    <property type="entry name" value="SpoIIIAB"/>
    <property type="match status" value="1"/>
</dbReference>
<keyword evidence="1" id="KW-1133">Transmembrane helix</keyword>
<dbReference type="Proteomes" id="UP000184423">
    <property type="component" value="Unassembled WGS sequence"/>
</dbReference>
<sequence length="172" mass="19570">MLKILGGLMVILSTSAMGYLYSFGYKERVRQIRELQFCINSLSSEILYSSNPLWVALNNVSKNCSSPFKELFSKTSNYLKEKKLESIGECFNLAFSECKQNLYLEKEDVEILNTFIQGLGSSDFEGHKKNFNIVLKKLEGIEKEAEVTKEKNEKLYKYLGVLGGLLIVIILV</sequence>